<sequence length="223" mass="24861">MSFADTQPTLAPPAVDPAPAPARQPWHWQLLQLATTYLPVMLMALLALCTWWLVKNTAPVVDERPVAAPRHVPDYQMNNFSVQRYTPAGTLEAQIEGTELRHYPDDDTVEVDQVRLRAIDEEGRASVATARQALTNGAATEVQLLGQAELMREATDKEAAIYFRSEFLHAFLDTERVFSDKPVTVTQGGTQLRADGMEYTHSDGVIRFSGRTRAVFEPRPSKP</sequence>
<name>A0A1W6LH84_9BURK</name>
<keyword evidence="2" id="KW-1185">Reference proteome</keyword>
<dbReference type="AlphaFoldDB" id="A0A1W6LH84"/>
<dbReference type="InterPro" id="IPR026265">
    <property type="entry name" value="LptC"/>
</dbReference>
<evidence type="ECO:0000313" key="2">
    <source>
        <dbReference type="Proteomes" id="UP000193427"/>
    </source>
</evidence>
<dbReference type="Gene3D" id="2.60.450.10">
    <property type="entry name" value="Lipopolysaccharide (LPS) transport protein A like domain"/>
    <property type="match status" value="1"/>
</dbReference>
<organism evidence="1 2">
    <name type="scientific">Piscinibacter gummiphilus</name>
    <dbReference type="NCBI Taxonomy" id="946333"/>
    <lineage>
        <taxon>Bacteria</taxon>
        <taxon>Pseudomonadati</taxon>
        <taxon>Pseudomonadota</taxon>
        <taxon>Betaproteobacteria</taxon>
        <taxon>Burkholderiales</taxon>
        <taxon>Sphaerotilaceae</taxon>
        <taxon>Piscinibacter</taxon>
    </lineage>
</organism>
<dbReference type="PANTHER" id="PTHR37481:SF1">
    <property type="entry name" value="LIPOPOLYSACCHARIDE EXPORT SYSTEM PROTEIN LPTC"/>
    <property type="match status" value="1"/>
</dbReference>
<dbReference type="GO" id="GO:0015221">
    <property type="term" value="F:lipopolysaccharide transmembrane transporter activity"/>
    <property type="evidence" value="ECO:0007669"/>
    <property type="project" value="InterPro"/>
</dbReference>
<dbReference type="Pfam" id="PF06835">
    <property type="entry name" value="LptC"/>
    <property type="match status" value="1"/>
</dbReference>
<reference evidence="1 2" key="1">
    <citation type="submission" date="2016-04" db="EMBL/GenBank/DDBJ databases">
        <title>Complete genome sequence of natural rubber-degrading, novel Gram-negative bacterium, Rhizobacter gummiphilus strain NS21.</title>
        <authorList>
            <person name="Tabata M."/>
            <person name="Kasai D."/>
            <person name="Fukuda M."/>
        </authorList>
    </citation>
    <scope>NUCLEOTIDE SEQUENCE [LARGE SCALE GENOMIC DNA]</scope>
    <source>
        <strain evidence="1 2">NS21</strain>
    </source>
</reference>
<gene>
    <name evidence="1" type="ORF">A4W93_29165</name>
</gene>
<dbReference type="Proteomes" id="UP000193427">
    <property type="component" value="Chromosome"/>
</dbReference>
<dbReference type="STRING" id="946333.A4W93_29165"/>
<accession>A0A1W6LH84</accession>
<dbReference type="NCBIfam" id="TIGR04409">
    <property type="entry name" value="LptC_YrbK"/>
    <property type="match status" value="1"/>
</dbReference>
<dbReference type="InterPro" id="IPR052363">
    <property type="entry name" value="LPS_export_LptC"/>
</dbReference>
<dbReference type="InterPro" id="IPR010664">
    <property type="entry name" value="LipoPS_assembly_LptC-rel"/>
</dbReference>
<proteinExistence type="predicted"/>
<dbReference type="GO" id="GO:0005886">
    <property type="term" value="C:plasma membrane"/>
    <property type="evidence" value="ECO:0007669"/>
    <property type="project" value="InterPro"/>
</dbReference>
<dbReference type="GO" id="GO:0017089">
    <property type="term" value="F:glycolipid transfer activity"/>
    <property type="evidence" value="ECO:0007669"/>
    <property type="project" value="TreeGrafter"/>
</dbReference>
<dbReference type="RefSeq" id="WP_237357647.1">
    <property type="nucleotide sequence ID" value="NZ_BSPR01000022.1"/>
</dbReference>
<dbReference type="KEGG" id="rgu:A4W93_29165"/>
<protein>
    <submittedName>
        <fullName evidence="1">Uncharacterized protein</fullName>
    </submittedName>
</protein>
<dbReference type="PANTHER" id="PTHR37481">
    <property type="entry name" value="LIPOPOLYSACCHARIDE EXPORT SYSTEM PROTEIN LPTC"/>
    <property type="match status" value="1"/>
</dbReference>
<dbReference type="EMBL" id="CP015118">
    <property type="protein sequence ID" value="ARN23642.1"/>
    <property type="molecule type" value="Genomic_DNA"/>
</dbReference>
<evidence type="ECO:0000313" key="1">
    <source>
        <dbReference type="EMBL" id="ARN23642.1"/>
    </source>
</evidence>
<dbReference type="GO" id="GO:0030288">
    <property type="term" value="C:outer membrane-bounded periplasmic space"/>
    <property type="evidence" value="ECO:0007669"/>
    <property type="project" value="TreeGrafter"/>
</dbReference>